<reference evidence="2 3" key="1">
    <citation type="submission" date="2024-04" db="EMBL/GenBank/DDBJ databases">
        <authorList>
            <person name="Fracassetti M."/>
        </authorList>
    </citation>
    <scope>NUCLEOTIDE SEQUENCE [LARGE SCALE GENOMIC DNA]</scope>
</reference>
<evidence type="ECO:0000313" key="2">
    <source>
        <dbReference type="EMBL" id="CAL1354021.1"/>
    </source>
</evidence>
<proteinExistence type="predicted"/>
<evidence type="ECO:0000256" key="1">
    <source>
        <dbReference type="SAM" id="MobiDB-lite"/>
    </source>
</evidence>
<evidence type="ECO:0000313" key="3">
    <source>
        <dbReference type="Proteomes" id="UP001497516"/>
    </source>
</evidence>
<keyword evidence="3" id="KW-1185">Reference proteome</keyword>
<dbReference type="EMBL" id="OZ034813">
    <property type="protein sequence ID" value="CAL1354021.1"/>
    <property type="molecule type" value="Genomic_DNA"/>
</dbReference>
<organism evidence="2 3">
    <name type="scientific">Linum trigynum</name>
    <dbReference type="NCBI Taxonomy" id="586398"/>
    <lineage>
        <taxon>Eukaryota</taxon>
        <taxon>Viridiplantae</taxon>
        <taxon>Streptophyta</taxon>
        <taxon>Embryophyta</taxon>
        <taxon>Tracheophyta</taxon>
        <taxon>Spermatophyta</taxon>
        <taxon>Magnoliopsida</taxon>
        <taxon>eudicotyledons</taxon>
        <taxon>Gunneridae</taxon>
        <taxon>Pentapetalae</taxon>
        <taxon>rosids</taxon>
        <taxon>fabids</taxon>
        <taxon>Malpighiales</taxon>
        <taxon>Linaceae</taxon>
        <taxon>Linum</taxon>
    </lineage>
</organism>
<feature type="region of interest" description="Disordered" evidence="1">
    <location>
        <begin position="1"/>
        <end position="21"/>
    </location>
</feature>
<name>A0AAV2CDQ2_9ROSI</name>
<feature type="compositionally biased region" description="Basic residues" evidence="1">
    <location>
        <begin position="80"/>
        <end position="89"/>
    </location>
</feature>
<accession>A0AAV2CDQ2</accession>
<protein>
    <submittedName>
        <fullName evidence="2">Uncharacterized protein</fullName>
    </submittedName>
</protein>
<feature type="compositionally biased region" description="Low complexity" evidence="1">
    <location>
        <begin position="7"/>
        <end position="21"/>
    </location>
</feature>
<feature type="region of interest" description="Disordered" evidence="1">
    <location>
        <begin position="58"/>
        <end position="96"/>
    </location>
</feature>
<dbReference type="Proteomes" id="UP001497516">
    <property type="component" value="Chromosome 1"/>
</dbReference>
<dbReference type="AlphaFoldDB" id="A0AAV2CDQ2"/>
<gene>
    <name evidence="2" type="ORF">LTRI10_LOCUS1878</name>
</gene>
<sequence length="96" mass="10060">MLTTPPSAARLPSGISSSSSAHAALIAAGPSRLPCLDSRLRQGTRCRPLCFTTSTLCQPAGGGSGEESLCDVGDGGSFVRRQRPGKWQRRGMEEVD</sequence>